<gene>
    <name evidence="1" type="ORF">ABWK59_36445</name>
</gene>
<name>A0AAU8KAA1_9ACTN</name>
<dbReference type="EMBL" id="CP159873">
    <property type="protein sequence ID" value="XCM84421.1"/>
    <property type="molecule type" value="Genomic_DNA"/>
</dbReference>
<sequence>MSLSRAISSLGDRMLGRILPTLDASAQRAPICWYVGGGLGGQVDLHECCRYSDNSVSCV</sequence>
<evidence type="ECO:0000313" key="1">
    <source>
        <dbReference type="EMBL" id="XCM84421.1"/>
    </source>
</evidence>
<proteinExistence type="predicted"/>
<keyword evidence="1" id="KW-0614">Plasmid</keyword>
<accession>A0AAU8KAA1</accession>
<reference evidence="1" key="1">
    <citation type="submission" date="2024-06" db="EMBL/GenBank/DDBJ databases">
        <title>The genome sequences of Kitasatospora sp. strain HUAS MG31.</title>
        <authorList>
            <person name="Mo P."/>
        </authorList>
    </citation>
    <scope>NUCLEOTIDE SEQUENCE</scope>
    <source>
        <strain evidence="1">HUAS MG31</strain>
        <plasmid evidence="1">punmamed1</plasmid>
    </source>
</reference>
<organism evidence="1">
    <name type="scientific">Kitasatospora camelliae</name>
    <dbReference type="NCBI Taxonomy" id="3156397"/>
    <lineage>
        <taxon>Bacteria</taxon>
        <taxon>Bacillati</taxon>
        <taxon>Actinomycetota</taxon>
        <taxon>Actinomycetes</taxon>
        <taxon>Kitasatosporales</taxon>
        <taxon>Streptomycetaceae</taxon>
        <taxon>Kitasatospora</taxon>
    </lineage>
</organism>
<protein>
    <submittedName>
        <fullName evidence="1">Uncharacterized protein</fullName>
    </submittedName>
</protein>
<geneLocation type="plasmid" evidence="1">
    <name>punmamed1</name>
</geneLocation>
<dbReference type="RefSeq" id="WP_354645356.1">
    <property type="nucleotide sequence ID" value="NZ_CP159873.1"/>
</dbReference>
<dbReference type="AlphaFoldDB" id="A0AAU8KAA1"/>
<dbReference type="KEGG" id="kcm:ABWK59_36445"/>